<feature type="compositionally biased region" description="Low complexity" evidence="1">
    <location>
        <begin position="341"/>
        <end position="354"/>
    </location>
</feature>
<feature type="region of interest" description="Disordered" evidence="1">
    <location>
        <begin position="193"/>
        <end position="290"/>
    </location>
</feature>
<gene>
    <name evidence="2" type="ORF">QC761_401360</name>
</gene>
<proteinExistence type="predicted"/>
<dbReference type="EMBL" id="JAFFGZ010000006">
    <property type="protein sequence ID" value="KAK4642883.1"/>
    <property type="molecule type" value="Genomic_DNA"/>
</dbReference>
<protein>
    <submittedName>
        <fullName evidence="2">Uncharacterized protein</fullName>
    </submittedName>
</protein>
<reference evidence="2 3" key="1">
    <citation type="journal article" date="2023" name="bioRxiv">
        <title>High-quality genome assemblies of four members of thePodospora anserinaspecies complex.</title>
        <authorList>
            <person name="Ament-Velasquez S.L."/>
            <person name="Vogan A.A."/>
            <person name="Wallerman O."/>
            <person name="Hartmann F."/>
            <person name="Gautier V."/>
            <person name="Silar P."/>
            <person name="Giraud T."/>
            <person name="Johannesson H."/>
        </authorList>
    </citation>
    <scope>NUCLEOTIDE SEQUENCE [LARGE SCALE GENOMIC DNA]</scope>
    <source>
        <strain evidence="2 3">CBS 112042</strain>
    </source>
</reference>
<feature type="region of interest" description="Disordered" evidence="1">
    <location>
        <begin position="699"/>
        <end position="741"/>
    </location>
</feature>
<dbReference type="GeneID" id="87897909"/>
<dbReference type="RefSeq" id="XP_062731859.1">
    <property type="nucleotide sequence ID" value="XM_062878427.1"/>
</dbReference>
<feature type="compositionally biased region" description="Basic and acidic residues" evidence="1">
    <location>
        <begin position="322"/>
        <end position="335"/>
    </location>
</feature>
<feature type="compositionally biased region" description="Basic and acidic residues" evidence="1">
    <location>
        <begin position="512"/>
        <end position="521"/>
    </location>
</feature>
<feature type="region of interest" description="Disordered" evidence="1">
    <location>
        <begin position="97"/>
        <end position="163"/>
    </location>
</feature>
<name>A0ABR0FHG5_9PEZI</name>
<accession>A0ABR0FHG5</accession>
<feature type="compositionally biased region" description="Polar residues" evidence="1">
    <location>
        <begin position="52"/>
        <end position="66"/>
    </location>
</feature>
<feature type="region of interest" description="Disordered" evidence="1">
    <location>
        <begin position="302"/>
        <end position="373"/>
    </location>
</feature>
<feature type="region of interest" description="Disordered" evidence="1">
    <location>
        <begin position="36"/>
        <end position="80"/>
    </location>
</feature>
<comment type="caution">
    <text evidence="2">The sequence shown here is derived from an EMBL/GenBank/DDBJ whole genome shotgun (WGS) entry which is preliminary data.</text>
</comment>
<organism evidence="2 3">
    <name type="scientific">Podospora bellae-mahoneyi</name>
    <dbReference type="NCBI Taxonomy" id="2093777"/>
    <lineage>
        <taxon>Eukaryota</taxon>
        <taxon>Fungi</taxon>
        <taxon>Dikarya</taxon>
        <taxon>Ascomycota</taxon>
        <taxon>Pezizomycotina</taxon>
        <taxon>Sordariomycetes</taxon>
        <taxon>Sordariomycetidae</taxon>
        <taxon>Sordariales</taxon>
        <taxon>Podosporaceae</taxon>
        <taxon>Podospora</taxon>
    </lineage>
</organism>
<feature type="region of interest" description="Disordered" evidence="1">
    <location>
        <begin position="765"/>
        <end position="804"/>
    </location>
</feature>
<dbReference type="Proteomes" id="UP001322138">
    <property type="component" value="Unassembled WGS sequence"/>
</dbReference>
<evidence type="ECO:0000313" key="2">
    <source>
        <dbReference type="EMBL" id="KAK4642883.1"/>
    </source>
</evidence>
<feature type="compositionally biased region" description="Polar residues" evidence="1">
    <location>
        <begin position="99"/>
        <end position="115"/>
    </location>
</feature>
<sequence length="804" mass="85967">MFEQGGGDPFTLPIITRAAVSSSKPVFVEHPKAVASLRASRTSETDPKAGGSVSTVRGKQQSQSSIEVGREGENTVKRNRHSVADLRMAFEQAVLAGSSAKSSVSKHPKSESASPNKKAIPERIYQAQPGQANNRKHPSSETPPRARNSDHTEAPASEPITRRRTRALAEAFEHGGKLRSTPSRPLLQARTLSVKISTVKPPPNESPTKQSKEKAVARLSDSGVGRRILPGPPPSPFLQHWRTRRETAPVKSGPSLPIMVSTTVAVRTHRDSSSTTASSSSFSPQSTTPFPAKVEEALRKSSRGYGNLSQDGAGEGTATKESPVKDRIGMFEHLSRPRTVSSTSGSQKSRGSSSNKLVKSRNSVRRPSVSELRRGARALRALSLTGRRESMPAAAGMKTAEGTTKVTITTRHSVGVVQQSTAGKPLGSRVLRANTTTTAKPDGLSLTPRRDSSFFVKGTMWRVPRTNPAPAGKQQEPISSKPAPQPSYEPPSSAELVNKTATTKPTLFHPTSARDGRILPDRKSYGTLETKHSWETSTTAPTMVVSDPFLDKAFLSKTRDIIPVTGDGNCFHHHRDSPPVVKGGVVIHQATTTSIISVSPTASHYSPGNFTPGHETAEVQRPVAVTKKHLQQGLYPSSLGKKGGEAWRNKAGGVGPVLSPDLVHAVKQGGGSRRSSLSWGKRAAAAALGIGRRLRERRASLSAARHQAGGGNLISPRKMMQERSSRDGSAVGGGGGGNKEEDWDVVVATPNCRLQHPRPSRVVDWRRWEEEETTGGGGEAGEDGGKRVVLGQGQGERTMGWPKL</sequence>
<evidence type="ECO:0000256" key="1">
    <source>
        <dbReference type="SAM" id="MobiDB-lite"/>
    </source>
</evidence>
<evidence type="ECO:0000313" key="3">
    <source>
        <dbReference type="Proteomes" id="UP001322138"/>
    </source>
</evidence>
<feature type="compositionally biased region" description="Low complexity" evidence="1">
    <location>
        <begin position="273"/>
        <end position="290"/>
    </location>
</feature>
<keyword evidence="3" id="KW-1185">Reference proteome</keyword>
<feature type="region of interest" description="Disordered" evidence="1">
    <location>
        <begin position="462"/>
        <end position="521"/>
    </location>
</feature>